<dbReference type="PROSITE" id="PS51318">
    <property type="entry name" value="TAT"/>
    <property type="match status" value="1"/>
</dbReference>
<accession>A0A4S8PG84</accession>
<evidence type="ECO:0000313" key="2">
    <source>
        <dbReference type="EMBL" id="THV29527.1"/>
    </source>
</evidence>
<dbReference type="Pfam" id="PF03995">
    <property type="entry name" value="Inhibitor_I36"/>
    <property type="match status" value="1"/>
</dbReference>
<evidence type="ECO:0000313" key="3">
    <source>
        <dbReference type="Proteomes" id="UP000305792"/>
    </source>
</evidence>
<keyword evidence="1" id="KW-0732">Signal</keyword>
<dbReference type="SUPFAM" id="SSF49695">
    <property type="entry name" value="gamma-Crystallin-like"/>
    <property type="match status" value="1"/>
</dbReference>
<dbReference type="RefSeq" id="WP_136529270.1">
    <property type="nucleotide sequence ID" value="NZ_STGX01000005.1"/>
</dbReference>
<sequence>MRTYPRTTESVSRRRKFILPALAASAMLAIATPAAAAPADTAADEPCPFTDTLCLFEGENFTGERFNVRALNDGTCVSLVDHGWDGRVDSAINTNTVTAALFANDDCLGGPYQVPTGSIADLGGFEPLSLWVAG</sequence>
<dbReference type="Gene3D" id="2.60.20.10">
    <property type="entry name" value="Crystallins"/>
    <property type="match status" value="1"/>
</dbReference>
<reference evidence="2 3" key="1">
    <citation type="journal article" date="2018" name="Int. J. Syst. Evol. Microbiol.">
        <title>Glycomyces paridis sp. nov., isolated from the medicinal plant Paris polyphylla.</title>
        <authorList>
            <person name="Fang X.M."/>
            <person name="Bai J.L."/>
            <person name="Su J."/>
            <person name="Zhao L.L."/>
            <person name="Liu H.Y."/>
            <person name="Ma B.P."/>
            <person name="Zhang Y.Q."/>
            <person name="Yu L.Y."/>
        </authorList>
    </citation>
    <scope>NUCLEOTIDE SEQUENCE [LARGE SCALE GENOMIC DNA]</scope>
    <source>
        <strain evidence="2 3">CPCC 204357</strain>
    </source>
</reference>
<dbReference type="InterPro" id="IPR006311">
    <property type="entry name" value="TAT_signal"/>
</dbReference>
<evidence type="ECO:0008006" key="4">
    <source>
        <dbReference type="Google" id="ProtNLM"/>
    </source>
</evidence>
<feature type="signal peptide" evidence="1">
    <location>
        <begin position="1"/>
        <end position="36"/>
    </location>
</feature>
<dbReference type="OrthoDB" id="5383213at2"/>
<dbReference type="Proteomes" id="UP000305792">
    <property type="component" value="Unassembled WGS sequence"/>
</dbReference>
<comment type="caution">
    <text evidence="2">The sequence shown here is derived from an EMBL/GenBank/DDBJ whole genome shotgun (WGS) entry which is preliminary data.</text>
</comment>
<dbReference type="EMBL" id="STGX01000005">
    <property type="protein sequence ID" value="THV29527.1"/>
    <property type="molecule type" value="Genomic_DNA"/>
</dbReference>
<evidence type="ECO:0000256" key="1">
    <source>
        <dbReference type="SAM" id="SignalP"/>
    </source>
</evidence>
<gene>
    <name evidence="2" type="ORF">E9998_08460</name>
</gene>
<protein>
    <recommendedName>
        <fullName evidence="4">Peptidase inhibitor family I36 protein</fullName>
    </recommendedName>
</protein>
<keyword evidence="3" id="KW-1185">Reference proteome</keyword>
<feature type="chain" id="PRO_5020395476" description="Peptidase inhibitor family I36 protein" evidence="1">
    <location>
        <begin position="37"/>
        <end position="134"/>
    </location>
</feature>
<organism evidence="2 3">
    <name type="scientific">Glycomyces paridis</name>
    <dbReference type="NCBI Taxonomy" id="2126555"/>
    <lineage>
        <taxon>Bacteria</taxon>
        <taxon>Bacillati</taxon>
        <taxon>Actinomycetota</taxon>
        <taxon>Actinomycetes</taxon>
        <taxon>Glycomycetales</taxon>
        <taxon>Glycomycetaceae</taxon>
        <taxon>Glycomyces</taxon>
    </lineage>
</organism>
<proteinExistence type="predicted"/>
<dbReference type="InterPro" id="IPR011024">
    <property type="entry name" value="G_crystallin-like"/>
</dbReference>
<name>A0A4S8PG84_9ACTN</name>
<dbReference type="AlphaFoldDB" id="A0A4S8PG84"/>